<organism evidence="2 3">
    <name type="scientific">Rhinopomastus cyanomelas</name>
    <name type="common">Common scimitarbill</name>
    <dbReference type="NCBI Taxonomy" id="113115"/>
    <lineage>
        <taxon>Eukaryota</taxon>
        <taxon>Metazoa</taxon>
        <taxon>Chordata</taxon>
        <taxon>Craniata</taxon>
        <taxon>Vertebrata</taxon>
        <taxon>Euteleostomi</taxon>
        <taxon>Archelosauria</taxon>
        <taxon>Archosauria</taxon>
        <taxon>Dinosauria</taxon>
        <taxon>Saurischia</taxon>
        <taxon>Theropoda</taxon>
        <taxon>Coelurosauria</taxon>
        <taxon>Aves</taxon>
        <taxon>Neognathae</taxon>
        <taxon>Neoaves</taxon>
        <taxon>Telluraves</taxon>
        <taxon>Coraciimorphae</taxon>
        <taxon>Bucerotiformes</taxon>
        <taxon>Rhinopomastidae</taxon>
        <taxon>Rhinopomastus</taxon>
    </lineage>
</organism>
<gene>
    <name evidence="2" type="primary">Env1_6</name>
    <name evidence="2" type="ORF">RHICYA_R15643</name>
</gene>
<keyword evidence="1" id="KW-0472">Membrane</keyword>
<keyword evidence="3" id="KW-1185">Reference proteome</keyword>
<dbReference type="PANTHER" id="PTHR10424:SF82">
    <property type="entry name" value="ENVELOPE GLYCOPROTEIN-RELATED"/>
    <property type="match status" value="1"/>
</dbReference>
<feature type="non-terminal residue" evidence="2">
    <location>
        <position position="69"/>
    </location>
</feature>
<name>A0A7L1P1K1_RHICY</name>
<sequence>LAKLGEGIEMRKGKQEAQRSWYETWFDQSPWLTTLISTLVGPFIIFIIALTFGPCIINKLVNFVKDRLE</sequence>
<dbReference type="AlphaFoldDB" id="A0A7L1P1K1"/>
<comment type="caution">
    <text evidence="2">The sequence shown here is derived from an EMBL/GenBank/DDBJ whole genome shotgun (WGS) entry which is preliminary data.</text>
</comment>
<keyword evidence="1" id="KW-0812">Transmembrane</keyword>
<keyword evidence="1" id="KW-1133">Transmembrane helix</keyword>
<dbReference type="Proteomes" id="UP000565785">
    <property type="component" value="Unassembled WGS sequence"/>
</dbReference>
<proteinExistence type="predicted"/>
<evidence type="ECO:0000256" key="1">
    <source>
        <dbReference type="SAM" id="Phobius"/>
    </source>
</evidence>
<dbReference type="OrthoDB" id="9633697at2759"/>
<accession>A0A7L1P1K1</accession>
<dbReference type="InterPro" id="IPR018154">
    <property type="entry name" value="TLV/ENV_coat_polyprotein"/>
</dbReference>
<protein>
    <submittedName>
        <fullName evidence="2">ENV1 protein</fullName>
    </submittedName>
</protein>
<evidence type="ECO:0000313" key="3">
    <source>
        <dbReference type="Proteomes" id="UP000565785"/>
    </source>
</evidence>
<feature type="transmembrane region" description="Helical" evidence="1">
    <location>
        <begin position="31"/>
        <end position="57"/>
    </location>
</feature>
<evidence type="ECO:0000313" key="2">
    <source>
        <dbReference type="EMBL" id="NXO05277.1"/>
    </source>
</evidence>
<reference evidence="2 3" key="1">
    <citation type="submission" date="2019-09" db="EMBL/GenBank/DDBJ databases">
        <title>Bird 10,000 Genomes (B10K) Project - Family phase.</title>
        <authorList>
            <person name="Zhang G."/>
        </authorList>
    </citation>
    <scope>NUCLEOTIDE SEQUENCE [LARGE SCALE GENOMIC DNA]</scope>
    <source>
        <strain evidence="2">B10K-DU-002-35</strain>
        <tissue evidence="2">Muscle</tissue>
    </source>
</reference>
<feature type="non-terminal residue" evidence="2">
    <location>
        <position position="1"/>
    </location>
</feature>
<dbReference type="PANTHER" id="PTHR10424">
    <property type="entry name" value="VIRAL ENVELOPE PROTEIN"/>
    <property type="match status" value="1"/>
</dbReference>
<dbReference type="EMBL" id="VXBP01010642">
    <property type="protein sequence ID" value="NXO05277.1"/>
    <property type="molecule type" value="Genomic_DNA"/>
</dbReference>
<dbReference type="Pfam" id="PF00429">
    <property type="entry name" value="TLV_coat"/>
    <property type="match status" value="1"/>
</dbReference>